<name>A0A6N9TJ33_DISTH</name>
<accession>A0A6N9TJ33</accession>
<proteinExistence type="predicted"/>
<dbReference type="RefSeq" id="WP_163297377.1">
    <property type="nucleotide sequence ID" value="NZ_JAAGRR010000001.1"/>
</dbReference>
<feature type="domain" description="DUF7768" evidence="1">
    <location>
        <begin position="2"/>
        <end position="98"/>
    </location>
</feature>
<protein>
    <recommendedName>
        <fullName evidence="1">DUF7768 domain-containing protein</fullName>
    </recommendedName>
</protein>
<organism evidence="2 3">
    <name type="scientific">Dissulfurirhabdus thermomarina</name>
    <dbReference type="NCBI Taxonomy" id="1765737"/>
    <lineage>
        <taxon>Bacteria</taxon>
        <taxon>Deltaproteobacteria</taxon>
        <taxon>Dissulfurirhabdaceae</taxon>
        <taxon>Dissulfurirhabdus</taxon>
    </lineage>
</organism>
<comment type="caution">
    <text evidence="2">The sequence shown here is derived from an EMBL/GenBank/DDBJ whole genome shotgun (WGS) entry which is preliminary data.</text>
</comment>
<evidence type="ECO:0000259" key="1">
    <source>
        <dbReference type="Pfam" id="PF24963"/>
    </source>
</evidence>
<gene>
    <name evidence="2" type="ORF">G3N55_00155</name>
</gene>
<dbReference type="Proteomes" id="UP000469346">
    <property type="component" value="Unassembled WGS sequence"/>
</dbReference>
<dbReference type="AlphaFoldDB" id="A0A6N9TJ33"/>
<dbReference type="Pfam" id="PF24963">
    <property type="entry name" value="DUF7768"/>
    <property type="match status" value="1"/>
</dbReference>
<dbReference type="InterPro" id="IPR056670">
    <property type="entry name" value="DUF7768"/>
</dbReference>
<reference evidence="2 3" key="1">
    <citation type="submission" date="2020-02" db="EMBL/GenBank/DDBJ databases">
        <title>Comparative genomics of sulfur disproportionating microorganisms.</title>
        <authorList>
            <person name="Ward L.M."/>
            <person name="Bertran E."/>
            <person name="Johnston D.T."/>
        </authorList>
    </citation>
    <scope>NUCLEOTIDE SEQUENCE [LARGE SCALE GENOMIC DNA]</scope>
    <source>
        <strain evidence="2 3">DSM 100025</strain>
    </source>
</reference>
<dbReference type="Gene3D" id="3.40.50.10400">
    <property type="entry name" value="Hypothetical protein PA1492"/>
    <property type="match status" value="1"/>
</dbReference>
<dbReference type="EMBL" id="JAAGRR010000001">
    <property type="protein sequence ID" value="NDY41262.1"/>
    <property type="molecule type" value="Genomic_DNA"/>
</dbReference>
<evidence type="ECO:0000313" key="3">
    <source>
        <dbReference type="Proteomes" id="UP000469346"/>
    </source>
</evidence>
<keyword evidence="3" id="KW-1185">Reference proteome</keyword>
<dbReference type="SUPFAM" id="SSF52309">
    <property type="entry name" value="N-(deoxy)ribosyltransferase-like"/>
    <property type="match status" value="1"/>
</dbReference>
<sequence length="103" mass="11675">MKRIFICSRYAGDTAHNEAVAERLCRKAVEAGHAPFAPHLLYPRFLDDHRREERDRGIACGLAFMEACDEVWVYVGDGISDGMRRETARALELGKPVVEIEEL</sequence>
<evidence type="ECO:0000313" key="2">
    <source>
        <dbReference type="EMBL" id="NDY41262.1"/>
    </source>
</evidence>